<sequence>MPAVEHSAPELKNRTSSQRQSYIVLHRCKVQGGRIWDLRLSKDITHGWQQAKAIELVKKAEVLAVKRRVGESGHTLRKRCRLSYKECQLNLLLDTSEMREVAINLDSYPRDL</sequence>
<dbReference type="EMBL" id="OZ019901">
    <property type="protein sequence ID" value="CAK9236490.1"/>
    <property type="molecule type" value="Genomic_DNA"/>
</dbReference>
<protein>
    <submittedName>
        <fullName evidence="1">Uncharacterized protein</fullName>
    </submittedName>
</protein>
<keyword evidence="2" id="KW-1185">Reference proteome</keyword>
<proteinExistence type="predicted"/>
<name>A0ABP0V3C6_9BRYO</name>
<evidence type="ECO:0000313" key="1">
    <source>
        <dbReference type="EMBL" id="CAK9236490.1"/>
    </source>
</evidence>
<organism evidence="1 2">
    <name type="scientific">Sphagnum troendelagicum</name>
    <dbReference type="NCBI Taxonomy" id="128251"/>
    <lineage>
        <taxon>Eukaryota</taxon>
        <taxon>Viridiplantae</taxon>
        <taxon>Streptophyta</taxon>
        <taxon>Embryophyta</taxon>
        <taxon>Bryophyta</taxon>
        <taxon>Sphagnophytina</taxon>
        <taxon>Sphagnopsida</taxon>
        <taxon>Sphagnales</taxon>
        <taxon>Sphagnaceae</taxon>
        <taxon>Sphagnum</taxon>
    </lineage>
</organism>
<reference evidence="1" key="1">
    <citation type="submission" date="2024-02" db="EMBL/GenBank/DDBJ databases">
        <authorList>
            <consortium name="ELIXIR-Norway"/>
            <consortium name="Elixir Norway"/>
        </authorList>
    </citation>
    <scope>NUCLEOTIDE SEQUENCE</scope>
</reference>
<accession>A0ABP0V3C6</accession>
<gene>
    <name evidence="1" type="ORF">CSSPTR1EN2_LOCUS22918</name>
</gene>
<evidence type="ECO:0000313" key="2">
    <source>
        <dbReference type="Proteomes" id="UP001497512"/>
    </source>
</evidence>
<dbReference type="Proteomes" id="UP001497512">
    <property type="component" value="Chromosome 9"/>
</dbReference>